<dbReference type="PRINTS" id="PR00625">
    <property type="entry name" value="JDOMAIN"/>
</dbReference>
<proteinExistence type="predicted"/>
<dbReference type="EnsemblPlants" id="Pp3c4_30070V3.11">
    <property type="protein sequence ID" value="Pp3c4_30070V3.11"/>
    <property type="gene ID" value="Pp3c4_30070"/>
</dbReference>
<dbReference type="OMA" id="MSLESAY"/>
<dbReference type="EnsemblPlants" id="Pp3c4_30070V3.1">
    <property type="protein sequence ID" value="Pp3c4_30070V3.1"/>
    <property type="gene ID" value="Pp3c4_30070"/>
</dbReference>
<evidence type="ECO:0000313" key="4">
    <source>
        <dbReference type="EnsemblPlants" id="Pp3c4_30070V3.1"/>
    </source>
</evidence>
<dbReference type="EnsemblPlants" id="Pp3c4_30070V3.15">
    <property type="protein sequence ID" value="Pp3c4_30070V3.15"/>
    <property type="gene ID" value="Pp3c4_30070"/>
</dbReference>
<dbReference type="Gramene" id="Pp3c4_30070V3.1">
    <property type="protein sequence ID" value="Pp3c4_30070V3.1"/>
    <property type="gene ID" value="Pp3c4_30070"/>
</dbReference>
<evidence type="ECO:0000313" key="3">
    <source>
        <dbReference type="EMBL" id="PNR56039.1"/>
    </source>
</evidence>
<protein>
    <recommendedName>
        <fullName evidence="2">J domain-containing protein</fullName>
    </recommendedName>
</protein>
<organism evidence="3">
    <name type="scientific">Physcomitrium patens</name>
    <name type="common">Spreading-leaved earth moss</name>
    <name type="synonym">Physcomitrella patens</name>
    <dbReference type="NCBI Taxonomy" id="3218"/>
    <lineage>
        <taxon>Eukaryota</taxon>
        <taxon>Viridiplantae</taxon>
        <taxon>Streptophyta</taxon>
        <taxon>Embryophyta</taxon>
        <taxon>Bryophyta</taxon>
        <taxon>Bryophytina</taxon>
        <taxon>Bryopsida</taxon>
        <taxon>Funariidae</taxon>
        <taxon>Funariales</taxon>
        <taxon>Funariaceae</taxon>
        <taxon>Physcomitrium</taxon>
    </lineage>
</organism>
<dbReference type="EnsemblPlants" id="Pp3c4_30070V3.10">
    <property type="protein sequence ID" value="Pp3c4_30070V3.10"/>
    <property type="gene ID" value="Pp3c4_30070"/>
</dbReference>
<dbReference type="Gramene" id="Pp3c4_30070V3.8">
    <property type="protein sequence ID" value="Pp3c4_30070V3.8"/>
    <property type="gene ID" value="Pp3c4_30070"/>
</dbReference>
<dbReference type="Pfam" id="PF00226">
    <property type="entry name" value="DnaJ"/>
    <property type="match status" value="1"/>
</dbReference>
<dbReference type="Gramene" id="Pp3c4_30070V3.11">
    <property type="protein sequence ID" value="Pp3c4_30070V3.11"/>
    <property type="gene ID" value="Pp3c4_30070"/>
</dbReference>
<dbReference type="InterPro" id="IPR036869">
    <property type="entry name" value="J_dom_sf"/>
</dbReference>
<dbReference type="HOGENOM" id="CLU_1463603_0_0_1"/>
<dbReference type="EnsemblPlants" id="Pp3c4_30070V3.4">
    <property type="protein sequence ID" value="Pp3c4_30070V3.4"/>
    <property type="gene ID" value="Pp3c4_30070"/>
</dbReference>
<reference evidence="4" key="3">
    <citation type="submission" date="2020-12" db="UniProtKB">
        <authorList>
            <consortium name="EnsemblPlants"/>
        </authorList>
    </citation>
    <scope>IDENTIFICATION</scope>
</reference>
<dbReference type="Gramene" id="Pp3c4_30070V3.3">
    <property type="protein sequence ID" value="Pp3c4_30070V3.3"/>
    <property type="gene ID" value="Pp3c4_30070"/>
</dbReference>
<dbReference type="EnsemblPlants" id="Pp3c4_30070V3.7">
    <property type="protein sequence ID" value="Pp3c4_30070V3.7"/>
    <property type="gene ID" value="Pp3c4_30070"/>
</dbReference>
<dbReference type="AlphaFoldDB" id="A9SPX8"/>
<dbReference type="EnsemblPlants" id="Pp3c4_30070V3.8">
    <property type="protein sequence ID" value="Pp3c4_30070V3.8"/>
    <property type="gene ID" value="Pp3c4_30070"/>
</dbReference>
<dbReference type="Gramene" id="Pp3c4_30070V3.5">
    <property type="protein sequence ID" value="Pp3c4_30070V3.5"/>
    <property type="gene ID" value="Pp3c4_30070"/>
</dbReference>
<dbReference type="EnsemblPlants" id="Pp3c4_30070V3.13">
    <property type="protein sequence ID" value="Pp3c4_30070V3.13"/>
    <property type="gene ID" value="Pp3c4_30070"/>
</dbReference>
<name>A9SPX8_PHYPA</name>
<dbReference type="EnsemblPlants" id="Pp3c4_30070V3.6">
    <property type="protein sequence ID" value="Pp3c4_30070V3.6"/>
    <property type="gene ID" value="Pp3c4_30070"/>
</dbReference>
<sequence length="185" mass="20855">MTGPDFLSRLSQAFIQRCNYSSDNRNVHSRMSLESAYRALELEPGSSMDDVKAAYRRLALRCHPDLNNKDGAEFLRISAAYQRLLNKNIIIDAPRSPRTHYKSHVRAYPGPVRPFNQTAVTLWGLGLSMGCVLFGTILLWNRVESTGVPIKGPSRVIEPTSNAIKRERISALLLEKSKRPKDSEE</sequence>
<reference evidence="3 5" key="1">
    <citation type="journal article" date="2008" name="Science">
        <title>The Physcomitrella genome reveals evolutionary insights into the conquest of land by plants.</title>
        <authorList>
            <person name="Rensing S."/>
            <person name="Lang D."/>
            <person name="Zimmer A."/>
            <person name="Terry A."/>
            <person name="Salamov A."/>
            <person name="Shapiro H."/>
            <person name="Nishiyama T."/>
            <person name="Perroud P.-F."/>
            <person name="Lindquist E."/>
            <person name="Kamisugi Y."/>
            <person name="Tanahashi T."/>
            <person name="Sakakibara K."/>
            <person name="Fujita T."/>
            <person name="Oishi K."/>
            <person name="Shin-I T."/>
            <person name="Kuroki Y."/>
            <person name="Toyoda A."/>
            <person name="Suzuki Y."/>
            <person name="Hashimoto A."/>
            <person name="Yamaguchi K."/>
            <person name="Sugano A."/>
            <person name="Kohara Y."/>
            <person name="Fujiyama A."/>
            <person name="Anterola A."/>
            <person name="Aoki S."/>
            <person name="Ashton N."/>
            <person name="Barbazuk W.B."/>
            <person name="Barker E."/>
            <person name="Bennetzen J."/>
            <person name="Bezanilla M."/>
            <person name="Blankenship R."/>
            <person name="Cho S.H."/>
            <person name="Dutcher S."/>
            <person name="Estelle M."/>
            <person name="Fawcett J.A."/>
            <person name="Gundlach H."/>
            <person name="Hanada K."/>
            <person name="Heyl A."/>
            <person name="Hicks K.A."/>
            <person name="Hugh J."/>
            <person name="Lohr M."/>
            <person name="Mayer K."/>
            <person name="Melkozernov A."/>
            <person name="Murata T."/>
            <person name="Nelson D."/>
            <person name="Pils B."/>
            <person name="Prigge M."/>
            <person name="Reiss B."/>
            <person name="Renner T."/>
            <person name="Rombauts S."/>
            <person name="Rushton P."/>
            <person name="Sanderfoot A."/>
            <person name="Schween G."/>
            <person name="Shiu S.-H."/>
            <person name="Stueber K."/>
            <person name="Theodoulou F.L."/>
            <person name="Tu H."/>
            <person name="Van de Peer Y."/>
            <person name="Verrier P.J."/>
            <person name="Waters E."/>
            <person name="Wood A."/>
            <person name="Yang L."/>
            <person name="Cove D."/>
            <person name="Cuming A."/>
            <person name="Hasebe M."/>
            <person name="Lucas S."/>
            <person name="Mishler D.B."/>
            <person name="Reski R."/>
            <person name="Grigoriev I."/>
            <person name="Quatrano R.S."/>
            <person name="Boore J.L."/>
        </authorList>
    </citation>
    <scope>NUCLEOTIDE SEQUENCE [LARGE SCALE GENOMIC DNA]</scope>
    <source>
        <strain evidence="4 5">cv. Gransden 2004</strain>
    </source>
</reference>
<keyword evidence="1" id="KW-0812">Transmembrane</keyword>
<evidence type="ECO:0000256" key="1">
    <source>
        <dbReference type="SAM" id="Phobius"/>
    </source>
</evidence>
<dbReference type="PANTHER" id="PTHR44240:SF10">
    <property type="entry name" value="J DOMAIN-CONTAINING PROTEIN"/>
    <property type="match status" value="1"/>
</dbReference>
<dbReference type="Gramene" id="Pp3c4_30070V3.4">
    <property type="protein sequence ID" value="Pp3c4_30070V3.4"/>
    <property type="gene ID" value="Pp3c4_30070"/>
</dbReference>
<dbReference type="Gramene" id="Pp3c4_30070V3.7">
    <property type="protein sequence ID" value="Pp3c4_30070V3.7"/>
    <property type="gene ID" value="Pp3c4_30070"/>
</dbReference>
<dbReference type="SMART" id="SM00271">
    <property type="entry name" value="DnaJ"/>
    <property type="match status" value="1"/>
</dbReference>
<feature type="domain" description="J" evidence="2">
    <location>
        <begin position="35"/>
        <end position="105"/>
    </location>
</feature>
<dbReference type="STRING" id="3218.A9SPX8"/>
<dbReference type="EnsemblPlants" id="Pp3c4_30070V3.14">
    <property type="protein sequence ID" value="Pp3c4_30070V3.14"/>
    <property type="gene ID" value="Pp3c4_30070"/>
</dbReference>
<reference evidence="3 5" key="2">
    <citation type="journal article" date="2018" name="Plant J.">
        <title>The Physcomitrella patens chromosome-scale assembly reveals moss genome structure and evolution.</title>
        <authorList>
            <person name="Lang D."/>
            <person name="Ullrich K.K."/>
            <person name="Murat F."/>
            <person name="Fuchs J."/>
            <person name="Jenkins J."/>
            <person name="Haas F.B."/>
            <person name="Piednoel M."/>
            <person name="Gundlach H."/>
            <person name="Van Bel M."/>
            <person name="Meyberg R."/>
            <person name="Vives C."/>
            <person name="Morata J."/>
            <person name="Symeonidi A."/>
            <person name="Hiss M."/>
            <person name="Muchero W."/>
            <person name="Kamisugi Y."/>
            <person name="Saleh O."/>
            <person name="Blanc G."/>
            <person name="Decker E.L."/>
            <person name="van Gessel N."/>
            <person name="Grimwood J."/>
            <person name="Hayes R.D."/>
            <person name="Graham S.W."/>
            <person name="Gunter L.E."/>
            <person name="McDaniel S.F."/>
            <person name="Hoernstein S.N.W."/>
            <person name="Larsson A."/>
            <person name="Li F.W."/>
            <person name="Perroud P.F."/>
            <person name="Phillips J."/>
            <person name="Ranjan P."/>
            <person name="Rokshar D.S."/>
            <person name="Rothfels C.J."/>
            <person name="Schneider L."/>
            <person name="Shu S."/>
            <person name="Stevenson D.W."/>
            <person name="Thummler F."/>
            <person name="Tillich M."/>
            <person name="Villarreal Aguilar J.C."/>
            <person name="Widiez T."/>
            <person name="Wong G.K."/>
            <person name="Wymore A."/>
            <person name="Zhang Y."/>
            <person name="Zimmer A.D."/>
            <person name="Quatrano R.S."/>
            <person name="Mayer K.F.X."/>
            <person name="Goodstein D."/>
            <person name="Casacuberta J.M."/>
            <person name="Vandepoele K."/>
            <person name="Reski R."/>
            <person name="Cuming A.C."/>
            <person name="Tuskan G.A."/>
            <person name="Maumus F."/>
            <person name="Salse J."/>
            <person name="Schmutz J."/>
            <person name="Rensing S.A."/>
        </authorList>
    </citation>
    <scope>NUCLEOTIDE SEQUENCE [LARGE SCALE GENOMIC DNA]</scope>
    <source>
        <strain evidence="4 5">cv. Gransden 2004</strain>
    </source>
</reference>
<dbReference type="PaxDb" id="3218-PP1S102_120V6.1"/>
<dbReference type="GeneID" id="112280790"/>
<dbReference type="EnsemblPlants" id="Pp3c4_30070V3.5">
    <property type="protein sequence ID" value="Pp3c4_30070V3.5"/>
    <property type="gene ID" value="Pp3c4_30070"/>
</dbReference>
<dbReference type="EnsemblPlants" id="Pp3c4_30070V3.2">
    <property type="protein sequence ID" value="Pp3c4_30070V3.2"/>
    <property type="gene ID" value="Pp3c4_30070"/>
</dbReference>
<accession>A9SPX8</accession>
<dbReference type="CDD" id="cd06257">
    <property type="entry name" value="DnaJ"/>
    <property type="match status" value="1"/>
</dbReference>
<gene>
    <name evidence="4" type="primary">LOC112280790</name>
    <name evidence="3" type="ORF">PHYPA_006936</name>
</gene>
<dbReference type="Gramene" id="Pp3c4_30070V3.9">
    <property type="protein sequence ID" value="Pp3c4_30070V3.9"/>
    <property type="gene ID" value="Pp3c4_30070"/>
</dbReference>
<dbReference type="PANTHER" id="PTHR44240">
    <property type="entry name" value="DNAJ DOMAIN (PROKARYOTIC HEAT SHOCK PROTEIN)-RELATED"/>
    <property type="match status" value="1"/>
</dbReference>
<dbReference type="Gramene" id="Pp3c4_30070V3.15">
    <property type="protein sequence ID" value="Pp3c4_30070V3.15"/>
    <property type="gene ID" value="Pp3c4_30070"/>
</dbReference>
<feature type="transmembrane region" description="Helical" evidence="1">
    <location>
        <begin position="120"/>
        <end position="141"/>
    </location>
</feature>
<evidence type="ECO:0000313" key="5">
    <source>
        <dbReference type="Proteomes" id="UP000006727"/>
    </source>
</evidence>
<dbReference type="Gramene" id="Pp3c4_30070V3.14">
    <property type="protein sequence ID" value="Pp3c4_30070V3.14"/>
    <property type="gene ID" value="Pp3c4_30070"/>
</dbReference>
<evidence type="ECO:0000259" key="2">
    <source>
        <dbReference type="PROSITE" id="PS50076"/>
    </source>
</evidence>
<dbReference type="InterPro" id="IPR052276">
    <property type="entry name" value="Diphthamide-biosynth_chaperone"/>
</dbReference>
<dbReference type="RefSeq" id="XP_073389244.1">
    <property type="nucleotide sequence ID" value="XM_073533143.1"/>
</dbReference>
<dbReference type="EnsemblPlants" id="Pp3c4_30070V3.9">
    <property type="protein sequence ID" value="Pp3c4_30070V3.9"/>
    <property type="gene ID" value="Pp3c4_30070"/>
</dbReference>
<dbReference type="Gene3D" id="1.10.287.110">
    <property type="entry name" value="DnaJ domain"/>
    <property type="match status" value="1"/>
</dbReference>
<dbReference type="InterPro" id="IPR001623">
    <property type="entry name" value="DnaJ_domain"/>
</dbReference>
<dbReference type="Proteomes" id="UP000006727">
    <property type="component" value="Chromosome 4"/>
</dbReference>
<keyword evidence="1" id="KW-1133">Transmembrane helix</keyword>
<dbReference type="EnsemblPlants" id="Pp3c4_30070V3.3">
    <property type="protein sequence ID" value="Pp3c4_30070V3.3"/>
    <property type="gene ID" value="Pp3c4_30070"/>
</dbReference>
<keyword evidence="1" id="KW-0472">Membrane</keyword>
<dbReference type="Gramene" id="Pp3c4_30070V3.6">
    <property type="protein sequence ID" value="Pp3c4_30070V3.6"/>
    <property type="gene ID" value="Pp3c4_30070"/>
</dbReference>
<keyword evidence="5" id="KW-1185">Reference proteome</keyword>
<dbReference type="Gramene" id="Pp3c4_30070V3.10">
    <property type="protein sequence ID" value="Pp3c4_30070V3.10"/>
    <property type="gene ID" value="Pp3c4_30070"/>
</dbReference>
<dbReference type="Gramene" id="Pp3c4_30070V3.13">
    <property type="protein sequence ID" value="Pp3c4_30070V3.13"/>
    <property type="gene ID" value="Pp3c4_30070"/>
</dbReference>
<dbReference type="Gramene" id="Pp3c4_30070V3.2">
    <property type="protein sequence ID" value="Pp3c4_30070V3.2"/>
    <property type="gene ID" value="Pp3c4_30070"/>
</dbReference>
<dbReference type="EMBL" id="ABEU02000004">
    <property type="protein sequence ID" value="PNR56039.1"/>
    <property type="molecule type" value="Genomic_DNA"/>
</dbReference>
<dbReference type="SUPFAM" id="SSF46565">
    <property type="entry name" value="Chaperone J-domain"/>
    <property type="match status" value="1"/>
</dbReference>
<dbReference type="PROSITE" id="PS50076">
    <property type="entry name" value="DNAJ_2"/>
    <property type="match status" value="1"/>
</dbReference>
<dbReference type="EnsemblPlants" id="Pp3c4_30070V3.12">
    <property type="protein sequence ID" value="Pp3c4_30070V3.12"/>
    <property type="gene ID" value="Pp3c4_30070"/>
</dbReference>
<dbReference type="Gramene" id="Pp3c4_30070V3.12">
    <property type="protein sequence ID" value="Pp3c4_30070V3.12"/>
    <property type="gene ID" value="Pp3c4_30070"/>
</dbReference>